<comment type="caution">
    <text evidence="2">The sequence shown here is derived from an EMBL/GenBank/DDBJ whole genome shotgun (WGS) entry which is preliminary data.</text>
</comment>
<dbReference type="InterPro" id="IPR002539">
    <property type="entry name" value="MaoC-like_dom"/>
</dbReference>
<gene>
    <name evidence="2" type="ORF">DFR47_104146</name>
</gene>
<accession>A0A366DXL5</accession>
<dbReference type="InterPro" id="IPR029069">
    <property type="entry name" value="HotDog_dom_sf"/>
</dbReference>
<protein>
    <submittedName>
        <fullName evidence="2">Acyl dehydratase</fullName>
    </submittedName>
</protein>
<dbReference type="AlphaFoldDB" id="A0A366DXL5"/>
<proteinExistence type="predicted"/>
<dbReference type="Proteomes" id="UP000252893">
    <property type="component" value="Unassembled WGS sequence"/>
</dbReference>
<organism evidence="2 3">
    <name type="scientific">Pseudochrobactrum asaccharolyticum</name>
    <dbReference type="NCBI Taxonomy" id="354351"/>
    <lineage>
        <taxon>Bacteria</taxon>
        <taxon>Pseudomonadati</taxon>
        <taxon>Pseudomonadota</taxon>
        <taxon>Alphaproteobacteria</taxon>
        <taxon>Hyphomicrobiales</taxon>
        <taxon>Brucellaceae</taxon>
        <taxon>Pseudochrobactrum</taxon>
    </lineage>
</organism>
<evidence type="ECO:0000313" key="2">
    <source>
        <dbReference type="EMBL" id="RBO94787.1"/>
    </source>
</evidence>
<dbReference type="CDD" id="cd03454">
    <property type="entry name" value="YdeM"/>
    <property type="match status" value="1"/>
</dbReference>
<sequence>MTDTAKLSLLEESIGQIVTIGSYEFTEARIIRFAEKYDPQPFHTDPVAAKDSIFGALCASGWHTTAVWMKLNVLSMAGIIKTCMERGEKLPVFGPSPGFENLRWEHPVYAGDVIAYTAQITALRPLASKPGWSMLNHHATGTNQHGERVMEFDGAALVMLPQQ</sequence>
<evidence type="ECO:0000313" key="3">
    <source>
        <dbReference type="Proteomes" id="UP000252893"/>
    </source>
</evidence>
<dbReference type="Pfam" id="PF01575">
    <property type="entry name" value="MaoC_dehydratas"/>
    <property type="match status" value="1"/>
</dbReference>
<evidence type="ECO:0000259" key="1">
    <source>
        <dbReference type="Pfam" id="PF01575"/>
    </source>
</evidence>
<dbReference type="EMBL" id="QNRH01000004">
    <property type="protein sequence ID" value="RBO94787.1"/>
    <property type="molecule type" value="Genomic_DNA"/>
</dbReference>
<feature type="domain" description="MaoC-like" evidence="1">
    <location>
        <begin position="21"/>
        <end position="121"/>
    </location>
</feature>
<dbReference type="Gene3D" id="3.10.129.10">
    <property type="entry name" value="Hotdog Thioesterase"/>
    <property type="match status" value="1"/>
</dbReference>
<keyword evidence="3" id="KW-1185">Reference proteome</keyword>
<dbReference type="SUPFAM" id="SSF54637">
    <property type="entry name" value="Thioesterase/thiol ester dehydrase-isomerase"/>
    <property type="match status" value="1"/>
</dbReference>
<name>A0A366DXL5_9HYPH</name>
<reference evidence="2 3" key="1">
    <citation type="submission" date="2018-06" db="EMBL/GenBank/DDBJ databases">
        <title>Genomic Encyclopedia of Type Strains, Phase IV (KMG-IV): sequencing the most valuable type-strain genomes for metagenomic binning, comparative biology and taxonomic classification.</title>
        <authorList>
            <person name="Goeker M."/>
        </authorList>
    </citation>
    <scope>NUCLEOTIDE SEQUENCE [LARGE SCALE GENOMIC DNA]</scope>
    <source>
        <strain evidence="2 3">DSM 25619</strain>
    </source>
</reference>